<accession>A0A7M2XIU8</accession>
<evidence type="ECO:0000313" key="1">
    <source>
        <dbReference type="EMBL" id="QOV97635.1"/>
    </source>
</evidence>
<name>A0A7M2XIU8_9NOCA</name>
<organism evidence="1 2">
    <name type="scientific">Rhodococcus pyridinivorans</name>
    <dbReference type="NCBI Taxonomy" id="103816"/>
    <lineage>
        <taxon>Bacteria</taxon>
        <taxon>Bacillati</taxon>
        <taxon>Actinomycetota</taxon>
        <taxon>Actinomycetes</taxon>
        <taxon>Mycobacteriales</taxon>
        <taxon>Nocardiaceae</taxon>
        <taxon>Rhodococcus</taxon>
    </lineage>
</organism>
<gene>
    <name evidence="1" type="ORF">INP59_17075</name>
</gene>
<dbReference type="EMBL" id="CP063450">
    <property type="protein sequence ID" value="QOV97635.1"/>
    <property type="molecule type" value="Genomic_DNA"/>
</dbReference>
<proteinExistence type="predicted"/>
<sequence length="58" mass="6384">MSLPMPEFDHLEPCGNCGHPRALHLADGTECRPHVDTFLGPVYGTCECPAYQLQETTP</sequence>
<keyword evidence="2" id="KW-1185">Reference proteome</keyword>
<reference evidence="1 2" key="1">
    <citation type="submission" date="2020-10" db="EMBL/GenBank/DDBJ databases">
        <title>Whole genome sequence of oil-degrading bacteria Rhodococcus pyridinivorans strain 5Ap.</title>
        <authorList>
            <person name="Akhremchuk A.E."/>
            <person name="Valentovich L.N."/>
            <person name="Charniauskaya M.I."/>
            <person name="Bukliarevich H.A."/>
            <person name="Titok M.A."/>
        </authorList>
    </citation>
    <scope>NUCLEOTIDE SEQUENCE [LARGE SCALE GENOMIC DNA]</scope>
    <source>
        <strain evidence="1 2">5Ap</strain>
    </source>
</reference>
<dbReference type="RefSeq" id="WP_193902415.1">
    <property type="nucleotide sequence ID" value="NZ_CP063450.1"/>
</dbReference>
<dbReference type="Proteomes" id="UP000593818">
    <property type="component" value="Chromosome"/>
</dbReference>
<protein>
    <submittedName>
        <fullName evidence="1">Uncharacterized protein</fullName>
    </submittedName>
</protein>
<dbReference type="AlphaFoldDB" id="A0A7M2XIU8"/>
<evidence type="ECO:0000313" key="2">
    <source>
        <dbReference type="Proteomes" id="UP000593818"/>
    </source>
</evidence>